<feature type="domain" description="Response regulatory" evidence="2">
    <location>
        <begin position="5"/>
        <end position="116"/>
    </location>
</feature>
<evidence type="ECO:0000256" key="1">
    <source>
        <dbReference type="PROSITE-ProRule" id="PRU00169"/>
    </source>
</evidence>
<dbReference type="EMBL" id="FZPD01000006">
    <property type="protein sequence ID" value="SNT36718.1"/>
    <property type="molecule type" value="Genomic_DNA"/>
</dbReference>
<dbReference type="GO" id="GO:0000156">
    <property type="term" value="F:phosphorelay response regulator activity"/>
    <property type="evidence" value="ECO:0007669"/>
    <property type="project" value="InterPro"/>
</dbReference>
<dbReference type="Gene3D" id="3.40.50.2300">
    <property type="match status" value="1"/>
</dbReference>
<dbReference type="CDD" id="cd17534">
    <property type="entry name" value="REC_DC-like"/>
    <property type="match status" value="1"/>
</dbReference>
<reference evidence="4 5" key="1">
    <citation type="submission" date="2017-06" db="EMBL/GenBank/DDBJ databases">
        <authorList>
            <person name="Kim H.J."/>
            <person name="Triplett B.A."/>
        </authorList>
    </citation>
    <scope>NUCLEOTIDE SEQUENCE [LARGE SCALE GENOMIC DNA]</scope>
    <source>
        <strain evidence="4 5">DSM 19307</strain>
    </source>
</reference>
<dbReference type="InterPro" id="IPR046947">
    <property type="entry name" value="LytR-like"/>
</dbReference>
<dbReference type="Gene3D" id="2.40.50.1020">
    <property type="entry name" value="LytTr DNA-binding domain"/>
    <property type="match status" value="1"/>
</dbReference>
<protein>
    <submittedName>
        <fullName evidence="4">Two component transcriptional regulator, LytTR family</fullName>
    </submittedName>
</protein>
<organism evidence="4 5">
    <name type="scientific">Ekhidna lutea</name>
    <dbReference type="NCBI Taxonomy" id="447679"/>
    <lineage>
        <taxon>Bacteria</taxon>
        <taxon>Pseudomonadati</taxon>
        <taxon>Bacteroidota</taxon>
        <taxon>Cytophagia</taxon>
        <taxon>Cytophagales</taxon>
        <taxon>Reichenbachiellaceae</taxon>
        <taxon>Ekhidna</taxon>
    </lineage>
</organism>
<feature type="domain" description="HTH LytTR-type" evidence="3">
    <location>
        <begin position="132"/>
        <end position="230"/>
    </location>
</feature>
<dbReference type="RefSeq" id="WP_089358253.1">
    <property type="nucleotide sequence ID" value="NZ_FZPD01000006.1"/>
</dbReference>
<dbReference type="SMART" id="SM00448">
    <property type="entry name" value="REC"/>
    <property type="match status" value="1"/>
</dbReference>
<dbReference type="SUPFAM" id="SSF52172">
    <property type="entry name" value="CheY-like"/>
    <property type="match status" value="1"/>
</dbReference>
<evidence type="ECO:0000313" key="4">
    <source>
        <dbReference type="EMBL" id="SNT36718.1"/>
    </source>
</evidence>
<gene>
    <name evidence="4" type="ORF">SAMN05421640_3587</name>
</gene>
<evidence type="ECO:0000259" key="3">
    <source>
        <dbReference type="PROSITE" id="PS50930"/>
    </source>
</evidence>
<sequence>MSKASIVVVEDEPLIADDILDTLERHGYEVVSTFFNGKKVLEFFEDNAPDLAILDVNIDGTMDGIELSKHLKVPFIFLTSYYDQKTLDRAKQVNPSGYIVKPFNERDLIANVEIALSRRKEKPADSKAPEKLFLKNGQEIISVMSSDIVYVEAFDNYANVFTEKEKFIISHTLKSVEGKLLPFGFMRVHRSYLINFAHVDSLSEGYVFLKGHKVQIGKSYRKDFIESLSML</sequence>
<dbReference type="PROSITE" id="PS50930">
    <property type="entry name" value="HTH_LYTTR"/>
    <property type="match status" value="1"/>
</dbReference>
<keyword evidence="1" id="KW-0597">Phosphoprotein</keyword>
<dbReference type="PANTHER" id="PTHR37299">
    <property type="entry name" value="TRANSCRIPTIONAL REGULATOR-RELATED"/>
    <property type="match status" value="1"/>
</dbReference>
<dbReference type="InterPro" id="IPR001789">
    <property type="entry name" value="Sig_transdc_resp-reg_receiver"/>
</dbReference>
<feature type="modified residue" description="4-aspartylphosphate" evidence="1">
    <location>
        <position position="55"/>
    </location>
</feature>
<dbReference type="Pfam" id="PF04397">
    <property type="entry name" value="LytTR"/>
    <property type="match status" value="1"/>
</dbReference>
<dbReference type="OrthoDB" id="1646880at2"/>
<dbReference type="AlphaFoldDB" id="A0A239M3J4"/>
<accession>A0A239M3J4</accession>
<dbReference type="InterPro" id="IPR007492">
    <property type="entry name" value="LytTR_DNA-bd_dom"/>
</dbReference>
<dbReference type="PANTHER" id="PTHR37299:SF1">
    <property type="entry name" value="STAGE 0 SPORULATION PROTEIN A HOMOLOG"/>
    <property type="match status" value="1"/>
</dbReference>
<keyword evidence="5" id="KW-1185">Reference proteome</keyword>
<dbReference type="Proteomes" id="UP000198393">
    <property type="component" value="Unassembled WGS sequence"/>
</dbReference>
<dbReference type="InterPro" id="IPR011006">
    <property type="entry name" value="CheY-like_superfamily"/>
</dbReference>
<name>A0A239M3J4_EKHLU</name>
<evidence type="ECO:0000313" key="5">
    <source>
        <dbReference type="Proteomes" id="UP000198393"/>
    </source>
</evidence>
<evidence type="ECO:0000259" key="2">
    <source>
        <dbReference type="PROSITE" id="PS50110"/>
    </source>
</evidence>
<dbReference type="SMART" id="SM00850">
    <property type="entry name" value="LytTR"/>
    <property type="match status" value="1"/>
</dbReference>
<proteinExistence type="predicted"/>
<dbReference type="GO" id="GO:0003677">
    <property type="term" value="F:DNA binding"/>
    <property type="evidence" value="ECO:0007669"/>
    <property type="project" value="InterPro"/>
</dbReference>
<dbReference type="PROSITE" id="PS50110">
    <property type="entry name" value="RESPONSE_REGULATORY"/>
    <property type="match status" value="1"/>
</dbReference>
<dbReference type="Pfam" id="PF00072">
    <property type="entry name" value="Response_reg"/>
    <property type="match status" value="1"/>
</dbReference>